<dbReference type="EMBL" id="MZ420154">
    <property type="protein sequence ID" value="QYA18668.1"/>
    <property type="molecule type" value="Genomic_DNA"/>
</dbReference>
<gene>
    <name evidence="1" type="ORF">KOM_12_400</name>
</gene>
<proteinExistence type="predicted"/>
<protein>
    <submittedName>
        <fullName evidence="1">Uncharacterized protein</fullName>
    </submittedName>
</protein>
<accession>A0A8F8PK55</accession>
<evidence type="ECO:0000313" key="1">
    <source>
        <dbReference type="EMBL" id="QYA18668.1"/>
    </source>
</evidence>
<organism evidence="1">
    <name type="scientific">Clandestinovirus</name>
    <dbReference type="NCBI Taxonomy" id="2831644"/>
    <lineage>
        <taxon>Viruses</taxon>
    </lineage>
</organism>
<name>A0A8F8PK55_9VIRU</name>
<reference evidence="1" key="1">
    <citation type="submission" date="2021-06" db="EMBL/GenBank/DDBJ databases">
        <authorList>
            <person name="Rolland C."/>
        </authorList>
    </citation>
    <scope>NUCLEOTIDE SEQUENCE</scope>
    <source>
        <strain evidence="1">347.936635</strain>
    </source>
</reference>
<sequence length="472" mass="53930">MDCEHQLLETSERRAVTRRNYVIGGCMIGQWKEDANIRLQPVLEFMLEYLREVFRNCVAKLTDYAEVSSVQKAYVALNDDHGEIFLDDKSKVQAFVEQRNPKPKYKSTRGIEVDRDLCEDSIEYSLDSELLWQALNMNKNAFHDESLKQLLQSVEKMHERLGYLYDPLAVERCGPTLVRSLADGFIHLTEQYGPALKVVMALLNTFFQDDHMRCVRCTRRWSEEAYQLATKCSGWEDLYTAITNAQSFPPEVKHLARMCLNDIHPNDFCVLLMSMGRSALVERWKEVLNAFATIKRTGNGGVNLVLLMISLDLLVLQQSPFYLQETTLVPTASGTYRALVEKWPSAASLKPQHVWIMAKAYTDMMKNTCNSVSTKLKERPNGSTMYSTNTPLRKKINGKNLERMAETFAAHLKNITGRSEYARVCLSDTGFKTMVELFGFVTSSSQSYYDLFILERKKGDTTICSTPNSIPQ</sequence>